<organism evidence="14 15">
    <name type="scientific">Labrus bergylta</name>
    <name type="common">ballan wrasse</name>
    <dbReference type="NCBI Taxonomy" id="56723"/>
    <lineage>
        <taxon>Eukaryota</taxon>
        <taxon>Metazoa</taxon>
        <taxon>Chordata</taxon>
        <taxon>Craniata</taxon>
        <taxon>Vertebrata</taxon>
        <taxon>Euteleostomi</taxon>
        <taxon>Actinopterygii</taxon>
        <taxon>Neopterygii</taxon>
        <taxon>Teleostei</taxon>
        <taxon>Neoteleostei</taxon>
        <taxon>Acanthomorphata</taxon>
        <taxon>Eupercaria</taxon>
        <taxon>Labriformes</taxon>
        <taxon>Labridae</taxon>
        <taxon>Labrus</taxon>
    </lineage>
</organism>
<reference evidence="14" key="1">
    <citation type="submission" date="2025-08" db="UniProtKB">
        <authorList>
            <consortium name="Ensembl"/>
        </authorList>
    </citation>
    <scope>IDENTIFICATION</scope>
</reference>
<dbReference type="InterPro" id="IPR016192">
    <property type="entry name" value="APOBEC/CMP_deaminase_Zn-bd"/>
</dbReference>
<feature type="domain" description="CMP/dCMP-type deaminase" evidence="13">
    <location>
        <begin position="29"/>
        <end position="163"/>
    </location>
</feature>
<comment type="similarity">
    <text evidence="2">Belongs to the cytidine and deoxycytidylate deaminase family.</text>
</comment>
<comment type="function">
    <text evidence="11">Catalyzes the deamination of dCMP to dUMP, providing the nucleoside monophosphate substrate for the thymidylate synthase/TYMS. Also, part of a nucleotide salvage pathway that eliminates epigenetically modified 5-hydroxymethyl-dCMP (hmdCMP) in a two-step process entailing deamination to cytotoxic 5-hydroxymethyl-dUMP (hmdUMP), followed by its hydrolysis into 5-hydroxymethyluracil (hmU) and 2-deoxy-D-ribose 5-phosphate (deoxyribosephosphate). Catalyzes the first step in that pathway, the deamination of 5-hydroxymethyl-dCMP (hmdCMP).</text>
</comment>
<accession>A0A3Q3FFL7</accession>
<dbReference type="InterPro" id="IPR002125">
    <property type="entry name" value="CMP_dCMP_dom"/>
</dbReference>
<keyword evidence="4" id="KW-0545">Nucleotide biosynthesis</keyword>
<keyword evidence="15" id="KW-1185">Reference proteome</keyword>
<protein>
    <recommendedName>
        <fullName evidence="12">Deoxycytidylate deaminase</fullName>
        <ecNumber evidence="7">3.5.4.12</ecNumber>
    </recommendedName>
    <alternativeName>
        <fullName evidence="8">dCMP deaminase</fullName>
    </alternativeName>
</protein>
<evidence type="ECO:0000256" key="12">
    <source>
        <dbReference type="ARBA" id="ARBA00071582"/>
    </source>
</evidence>
<comment type="catalytic activity">
    <reaction evidence="9">
        <text>5-hydroxymethyl-dCMP + H2O + H(+) = 5-hydroxymethyl-dUMP + NH4(+)</text>
        <dbReference type="Rhea" id="RHEA:77175"/>
        <dbReference type="ChEBI" id="CHEBI:15377"/>
        <dbReference type="ChEBI" id="CHEBI:15378"/>
        <dbReference type="ChEBI" id="CHEBI:28938"/>
        <dbReference type="ChEBI" id="CHEBI:57962"/>
        <dbReference type="ChEBI" id="CHEBI:90409"/>
    </reaction>
    <physiologicalReaction direction="left-to-right" evidence="9">
        <dbReference type="Rhea" id="RHEA:77176"/>
    </physiologicalReaction>
</comment>
<evidence type="ECO:0000313" key="14">
    <source>
        <dbReference type="Ensembl" id="ENSLBEP00000018344.1"/>
    </source>
</evidence>
<keyword evidence="6" id="KW-0862">Zinc</keyword>
<evidence type="ECO:0000256" key="11">
    <source>
        <dbReference type="ARBA" id="ARBA00059334"/>
    </source>
</evidence>
<dbReference type="Proteomes" id="UP000261660">
    <property type="component" value="Unplaced"/>
</dbReference>
<dbReference type="SUPFAM" id="SSF53927">
    <property type="entry name" value="Cytidine deaminase-like"/>
    <property type="match status" value="1"/>
</dbReference>
<evidence type="ECO:0000256" key="10">
    <source>
        <dbReference type="ARBA" id="ARBA00051515"/>
    </source>
</evidence>
<comment type="cofactor">
    <cofactor evidence="1">
        <name>Zn(2+)</name>
        <dbReference type="ChEBI" id="CHEBI:29105"/>
    </cofactor>
</comment>
<evidence type="ECO:0000313" key="15">
    <source>
        <dbReference type="Proteomes" id="UP000261660"/>
    </source>
</evidence>
<dbReference type="InParanoid" id="A0A3Q3FFL7"/>
<dbReference type="EC" id="3.5.4.12" evidence="7"/>
<dbReference type="Ensembl" id="ENSLBET00000019367.1">
    <property type="protein sequence ID" value="ENSLBEP00000018344.1"/>
    <property type="gene ID" value="ENSLBEG00000014135.1"/>
</dbReference>
<dbReference type="PANTHER" id="PTHR11086:SF18">
    <property type="entry name" value="DEOXYCYTIDYLATE DEAMINASE"/>
    <property type="match status" value="1"/>
</dbReference>
<evidence type="ECO:0000256" key="4">
    <source>
        <dbReference type="ARBA" id="ARBA00022727"/>
    </source>
</evidence>
<evidence type="ECO:0000256" key="8">
    <source>
        <dbReference type="ARBA" id="ARBA00041763"/>
    </source>
</evidence>
<dbReference type="STRING" id="56723.ENSLBEP00000018344"/>
<dbReference type="GO" id="GO:0005737">
    <property type="term" value="C:cytoplasm"/>
    <property type="evidence" value="ECO:0007669"/>
    <property type="project" value="TreeGrafter"/>
</dbReference>
<evidence type="ECO:0000256" key="2">
    <source>
        <dbReference type="ARBA" id="ARBA00006576"/>
    </source>
</evidence>
<keyword evidence="3" id="KW-0479">Metal-binding</keyword>
<evidence type="ECO:0000256" key="3">
    <source>
        <dbReference type="ARBA" id="ARBA00022723"/>
    </source>
</evidence>
<evidence type="ECO:0000256" key="7">
    <source>
        <dbReference type="ARBA" id="ARBA00038938"/>
    </source>
</evidence>
<dbReference type="InterPro" id="IPR035105">
    <property type="entry name" value="Deoxycytidylate_deaminase_dom"/>
</dbReference>
<evidence type="ECO:0000256" key="5">
    <source>
        <dbReference type="ARBA" id="ARBA00022801"/>
    </source>
</evidence>
<dbReference type="Pfam" id="PF00383">
    <property type="entry name" value="dCMP_cyt_deam_1"/>
    <property type="match status" value="1"/>
</dbReference>
<dbReference type="Gene3D" id="3.40.140.10">
    <property type="entry name" value="Cytidine Deaminase, domain 2"/>
    <property type="match status" value="1"/>
</dbReference>
<keyword evidence="5" id="KW-0378">Hydrolase</keyword>
<dbReference type="GO" id="GO:0009165">
    <property type="term" value="P:nucleotide biosynthetic process"/>
    <property type="evidence" value="ECO:0007669"/>
    <property type="project" value="UniProtKB-KW"/>
</dbReference>
<dbReference type="PROSITE" id="PS00903">
    <property type="entry name" value="CYT_DCMP_DEAMINASES_1"/>
    <property type="match status" value="1"/>
</dbReference>
<dbReference type="CDD" id="cd01286">
    <property type="entry name" value="deoxycytidylate_deaminase"/>
    <property type="match status" value="1"/>
</dbReference>
<comment type="catalytic activity">
    <reaction evidence="10">
        <text>dCMP + H2O + H(+) = dUMP + NH4(+)</text>
        <dbReference type="Rhea" id="RHEA:22924"/>
        <dbReference type="ChEBI" id="CHEBI:15377"/>
        <dbReference type="ChEBI" id="CHEBI:15378"/>
        <dbReference type="ChEBI" id="CHEBI:28938"/>
        <dbReference type="ChEBI" id="CHEBI:57566"/>
        <dbReference type="ChEBI" id="CHEBI:246422"/>
        <dbReference type="EC" id="3.5.4.12"/>
    </reaction>
    <physiologicalReaction direction="left-to-right" evidence="10">
        <dbReference type="Rhea" id="RHEA:22925"/>
    </physiologicalReaction>
</comment>
<evidence type="ECO:0000256" key="6">
    <source>
        <dbReference type="ARBA" id="ARBA00022833"/>
    </source>
</evidence>
<dbReference type="InterPro" id="IPR016193">
    <property type="entry name" value="Cytidine_deaminase-like"/>
</dbReference>
<dbReference type="GeneTree" id="ENSGT00940000153676"/>
<name>A0A3Q3FFL7_9LABR</name>
<dbReference type="PROSITE" id="PS51747">
    <property type="entry name" value="CYT_DCMP_DEAMINASES_2"/>
    <property type="match status" value="1"/>
</dbReference>
<evidence type="ECO:0000259" key="13">
    <source>
        <dbReference type="PROSITE" id="PS51747"/>
    </source>
</evidence>
<dbReference type="GO" id="GO:0008270">
    <property type="term" value="F:zinc ion binding"/>
    <property type="evidence" value="ECO:0007669"/>
    <property type="project" value="InterPro"/>
</dbReference>
<dbReference type="FunFam" id="3.40.140.10:FF:000021">
    <property type="entry name" value="Deoxycytidylate deaminase"/>
    <property type="match status" value="1"/>
</dbReference>
<proteinExistence type="inferred from homology"/>
<dbReference type="PANTHER" id="PTHR11086">
    <property type="entry name" value="DEOXYCYTIDYLATE DEAMINASE-RELATED"/>
    <property type="match status" value="1"/>
</dbReference>
<evidence type="ECO:0000256" key="1">
    <source>
        <dbReference type="ARBA" id="ARBA00001947"/>
    </source>
</evidence>
<dbReference type="GO" id="GO:0004132">
    <property type="term" value="F:dCMP deaminase activity"/>
    <property type="evidence" value="ECO:0007669"/>
    <property type="project" value="UniProtKB-EC"/>
</dbReference>
<evidence type="ECO:0000256" key="9">
    <source>
        <dbReference type="ARBA" id="ARBA00050096"/>
    </source>
</evidence>
<dbReference type="AlphaFoldDB" id="A0A3Q3FFL7"/>
<sequence length="210" mass="23969">SKYESRLCDSCPLVFYTSVLTQRRKDYLEDSKYFMDVALLAAKRSKDPNTQVGACIVNQENKIVGIGHNRMPNGCDDKLTWDRDRTKDNKHLYVCHAELNAIMNTNGADVKGCSMYVTLFPCNECAKLIIQGGMKEVIYLSDKSTKMKYIASRKMLKKANIETTLRYMSTIFLCCLCNGPLFNCLATILRFVEIATNIQFEHLSKIFNLK</sequence>
<dbReference type="InterPro" id="IPR015517">
    <property type="entry name" value="dCMP_deaminase-rel"/>
</dbReference>
<reference evidence="14" key="2">
    <citation type="submission" date="2025-09" db="UniProtKB">
        <authorList>
            <consortium name="Ensembl"/>
        </authorList>
    </citation>
    <scope>IDENTIFICATION</scope>
</reference>